<gene>
    <name evidence="1" type="ORF">LCGC14_0543550</name>
</gene>
<protein>
    <recommendedName>
        <fullName evidence="2">CopG family transcriptional regulator</fullName>
    </recommendedName>
</protein>
<organism evidence="1">
    <name type="scientific">marine sediment metagenome</name>
    <dbReference type="NCBI Taxonomy" id="412755"/>
    <lineage>
        <taxon>unclassified sequences</taxon>
        <taxon>metagenomes</taxon>
        <taxon>ecological metagenomes</taxon>
    </lineage>
</organism>
<proteinExistence type="predicted"/>
<dbReference type="InterPro" id="IPR046257">
    <property type="entry name" value="DUF6290"/>
</dbReference>
<dbReference type="Pfam" id="PF19807">
    <property type="entry name" value="DUF6290"/>
    <property type="match status" value="1"/>
</dbReference>
<dbReference type="EMBL" id="LAZR01000732">
    <property type="protein sequence ID" value="KKN59256.1"/>
    <property type="molecule type" value="Genomic_DNA"/>
</dbReference>
<sequence>MPKVTMKTMPVITIHMYPSDKNNLDDFAKAKGMKLATYCRMILLEKLKER</sequence>
<reference evidence="1" key="1">
    <citation type="journal article" date="2015" name="Nature">
        <title>Complex archaea that bridge the gap between prokaryotes and eukaryotes.</title>
        <authorList>
            <person name="Spang A."/>
            <person name="Saw J.H."/>
            <person name="Jorgensen S.L."/>
            <person name="Zaremba-Niedzwiedzka K."/>
            <person name="Martijn J."/>
            <person name="Lind A.E."/>
            <person name="van Eijk R."/>
            <person name="Schleper C."/>
            <person name="Guy L."/>
            <person name="Ettema T.J."/>
        </authorList>
    </citation>
    <scope>NUCLEOTIDE SEQUENCE</scope>
</reference>
<comment type="caution">
    <text evidence="1">The sequence shown here is derived from an EMBL/GenBank/DDBJ whole genome shotgun (WGS) entry which is preliminary data.</text>
</comment>
<evidence type="ECO:0000313" key="1">
    <source>
        <dbReference type="EMBL" id="KKN59256.1"/>
    </source>
</evidence>
<evidence type="ECO:0008006" key="2">
    <source>
        <dbReference type="Google" id="ProtNLM"/>
    </source>
</evidence>
<accession>A0A0F9UDD0</accession>
<name>A0A0F9UDD0_9ZZZZ</name>
<dbReference type="AlphaFoldDB" id="A0A0F9UDD0"/>